<proteinExistence type="predicted"/>
<name>R8B1L6_9GAMM</name>
<dbReference type="HOGENOM" id="CLU_189270_0_0_6"/>
<dbReference type="RefSeq" id="WP_012137404.1">
    <property type="nucleotide sequence ID" value="NZ_KE007317.1"/>
</dbReference>
<feature type="transmembrane region" description="Helical" evidence="1">
    <location>
        <begin position="31"/>
        <end position="55"/>
    </location>
</feature>
<keyword evidence="1" id="KW-0812">Transmembrane</keyword>
<dbReference type="eggNOG" id="ENOG50330RC">
    <property type="taxonomic scope" value="Bacteria"/>
</dbReference>
<protein>
    <submittedName>
        <fullName evidence="2">Uncharacterized protein</fullName>
    </submittedName>
</protein>
<dbReference type="EMBL" id="ASAD01000010">
    <property type="protein sequence ID" value="EON92478.1"/>
    <property type="molecule type" value="Genomic_DNA"/>
</dbReference>
<keyword evidence="3" id="KW-1185">Reference proteome</keyword>
<dbReference type="Proteomes" id="UP000016540">
    <property type="component" value="Unassembled WGS sequence"/>
</dbReference>
<dbReference type="AlphaFoldDB" id="R8B1L6"/>
<evidence type="ECO:0000313" key="3">
    <source>
        <dbReference type="Proteomes" id="UP000016540"/>
    </source>
</evidence>
<dbReference type="PATRIC" id="fig|1318628.3.peg.1399"/>
<comment type="caution">
    <text evidence="2">The sequence shown here is derived from an EMBL/GenBank/DDBJ whole genome shotgun (WGS) entry which is preliminary data.</text>
</comment>
<keyword evidence="1" id="KW-0472">Membrane</keyword>
<accession>R8B1L6</accession>
<keyword evidence="1" id="KW-1133">Transmembrane helix</keyword>
<evidence type="ECO:0000256" key="1">
    <source>
        <dbReference type="SAM" id="Phobius"/>
    </source>
</evidence>
<evidence type="ECO:0000313" key="2">
    <source>
        <dbReference type="EMBL" id="EON92478.1"/>
    </source>
</evidence>
<sequence>MHTFLVILGGFVLLALAVAVARTAGRTFSAALPFYLLVWFVFAALNMGVGVYHAGYSFMDELPIFILVFGLPAATAAILARKF</sequence>
<dbReference type="OrthoDB" id="4764194at2"/>
<organism evidence="2 3">
    <name type="scientific">Marinobacter lipolyticus SM19</name>
    <dbReference type="NCBI Taxonomy" id="1318628"/>
    <lineage>
        <taxon>Bacteria</taxon>
        <taxon>Pseudomonadati</taxon>
        <taxon>Pseudomonadota</taxon>
        <taxon>Gammaproteobacteria</taxon>
        <taxon>Pseudomonadales</taxon>
        <taxon>Marinobacteraceae</taxon>
        <taxon>Marinobacter</taxon>
    </lineage>
</organism>
<dbReference type="STRING" id="1318628.MARLIPOL_06994"/>
<reference evidence="2 3" key="1">
    <citation type="journal article" date="2013" name="Genome Announc.">
        <title>Draft Genome Sequence of the Moderately Halophilic Bacterium Marinobacter lipolyticus Strain SM19.</title>
        <authorList>
            <person name="Papke R.T."/>
            <person name="de la Haba R.R."/>
            <person name="Infante-Dominguez C."/>
            <person name="Perez D."/>
            <person name="Sanchez-Porro C."/>
            <person name="Lapierre P."/>
            <person name="Ventosa A."/>
        </authorList>
    </citation>
    <scope>NUCLEOTIDE SEQUENCE [LARGE SCALE GENOMIC DNA]</scope>
    <source>
        <strain evidence="2 3">SM19</strain>
    </source>
</reference>
<feature type="transmembrane region" description="Helical" evidence="1">
    <location>
        <begin position="62"/>
        <end position="80"/>
    </location>
</feature>
<gene>
    <name evidence="2" type="ORF">MARLIPOL_06994</name>
</gene>